<dbReference type="InterPro" id="IPR015590">
    <property type="entry name" value="Aldehyde_DH_dom"/>
</dbReference>
<sequence length="509" mass="52732">MPITGENLIGGKAVRGVNGEARAFDPATGTTLEPAFGGATEADLEQACALAEAAFDDYRNRPLEERAAFLEAIADNIMALGDELIERCVAESGLPRGRIEGERGRTVGQLRFFADIVRKKTFLRTVKDAADETRKPARKPELRAHMIGLGPVAVFSASNFPLAFSIAGGDTASALAAGCPVITKAHSAHLGTSELVGRAVQKAVADKGMPAGTFALLFDTGRKIGQGLVADARIKAVGFTGSRGGGTALMKIAQDRPVPIPVYAEMSSINPVLLMPGALAERGEAIATAFAQSVTLGSGQFCTNPGLILAVEGPEVTAFEKAAAAALGGIAAQTMLTPGIHKAFADGVSSLAGNAAVSELGRGQPGQGCQGQPALFAVSGADFTADPSLHDEVFGAASLVVRCKDETELREILEGIEGQLTIALHIAQSDGERVKALLPLLERKAGRLLVNGFGTGVEVSPAMVHGGPFPSTSDGRSTSVGGMAIDRFLRPVSYQDFPEELLPVDLRGL</sequence>
<comment type="caution">
    <text evidence="3">The sequence shown here is derived from an EMBL/GenBank/DDBJ whole genome shotgun (WGS) entry which is preliminary data.</text>
</comment>
<evidence type="ECO:0000313" key="3">
    <source>
        <dbReference type="EMBL" id="SHJ94201.1"/>
    </source>
</evidence>
<protein>
    <submittedName>
        <fullName evidence="3">NADP-dependent aldehyde dehydrogenase</fullName>
    </submittedName>
</protein>
<dbReference type="InterPro" id="IPR016163">
    <property type="entry name" value="Ald_DH_C"/>
</dbReference>
<accession>A0ABY1IQS2</accession>
<evidence type="ECO:0000256" key="1">
    <source>
        <dbReference type="ARBA" id="ARBA00023002"/>
    </source>
</evidence>
<keyword evidence="4" id="KW-1185">Reference proteome</keyword>
<name>A0ABY1IQS2_9HYPH</name>
<dbReference type="SUPFAM" id="SSF53720">
    <property type="entry name" value="ALDH-like"/>
    <property type="match status" value="1"/>
</dbReference>
<dbReference type="InterPro" id="IPR050740">
    <property type="entry name" value="Aldehyde_DH_Superfamily"/>
</dbReference>
<dbReference type="Pfam" id="PF00171">
    <property type="entry name" value="Aldedh"/>
    <property type="match status" value="1"/>
</dbReference>
<dbReference type="InterPro" id="IPR044151">
    <property type="entry name" value="ALDH_KGSADH"/>
</dbReference>
<keyword evidence="1" id="KW-0560">Oxidoreductase</keyword>
<dbReference type="RefSeq" id="WP_060610059.1">
    <property type="nucleotide sequence ID" value="NZ_FQZC01000005.1"/>
</dbReference>
<gene>
    <name evidence="3" type="ORF">SAMN02745911_3765</name>
</gene>
<evidence type="ECO:0000259" key="2">
    <source>
        <dbReference type="Pfam" id="PF00171"/>
    </source>
</evidence>
<reference evidence="3 4" key="1">
    <citation type="submission" date="2016-11" db="EMBL/GenBank/DDBJ databases">
        <authorList>
            <person name="Varghese N."/>
            <person name="Submissions S."/>
        </authorList>
    </citation>
    <scope>NUCLEOTIDE SEQUENCE [LARGE SCALE GENOMIC DNA]</scope>
    <source>
        <strain evidence="3 4">DSM 21988</strain>
    </source>
</reference>
<proteinExistence type="predicted"/>
<dbReference type="InterPro" id="IPR016162">
    <property type="entry name" value="Ald_DH_N"/>
</dbReference>
<organism evidence="3 4">
    <name type="scientific">Aureimonas altamirensis DSM 21988</name>
    <dbReference type="NCBI Taxonomy" id="1121026"/>
    <lineage>
        <taxon>Bacteria</taxon>
        <taxon>Pseudomonadati</taxon>
        <taxon>Pseudomonadota</taxon>
        <taxon>Alphaproteobacteria</taxon>
        <taxon>Hyphomicrobiales</taxon>
        <taxon>Aurantimonadaceae</taxon>
        <taxon>Aureimonas</taxon>
    </lineage>
</organism>
<dbReference type="CDD" id="cd07129">
    <property type="entry name" value="ALDH_KGSADH"/>
    <property type="match status" value="1"/>
</dbReference>
<dbReference type="InterPro" id="IPR016161">
    <property type="entry name" value="Ald_DH/histidinol_DH"/>
</dbReference>
<dbReference type="EMBL" id="FQZC01000005">
    <property type="protein sequence ID" value="SHJ94201.1"/>
    <property type="molecule type" value="Genomic_DNA"/>
</dbReference>
<dbReference type="PANTHER" id="PTHR43353">
    <property type="entry name" value="SUCCINATE-SEMIALDEHYDE DEHYDROGENASE, MITOCHONDRIAL"/>
    <property type="match status" value="1"/>
</dbReference>
<dbReference type="Gene3D" id="3.40.605.10">
    <property type="entry name" value="Aldehyde Dehydrogenase, Chain A, domain 1"/>
    <property type="match status" value="1"/>
</dbReference>
<evidence type="ECO:0000313" key="4">
    <source>
        <dbReference type="Proteomes" id="UP000184290"/>
    </source>
</evidence>
<dbReference type="Proteomes" id="UP000184290">
    <property type="component" value="Unassembled WGS sequence"/>
</dbReference>
<dbReference type="Gene3D" id="3.40.309.10">
    <property type="entry name" value="Aldehyde Dehydrogenase, Chain A, domain 2"/>
    <property type="match status" value="1"/>
</dbReference>
<feature type="domain" description="Aldehyde dehydrogenase" evidence="2">
    <location>
        <begin position="21"/>
        <end position="460"/>
    </location>
</feature>
<dbReference type="PANTHER" id="PTHR43353:SF3">
    <property type="entry name" value="ALDEHYDE DEHYDROGENASE-RELATED"/>
    <property type="match status" value="1"/>
</dbReference>